<keyword evidence="6" id="KW-1185">Reference proteome</keyword>
<feature type="region of interest" description="Disordered" evidence="4">
    <location>
        <begin position="57"/>
        <end position="124"/>
    </location>
</feature>
<feature type="compositionally biased region" description="Acidic residues" evidence="4">
    <location>
        <begin position="706"/>
        <end position="715"/>
    </location>
</feature>
<feature type="region of interest" description="Disordered" evidence="4">
    <location>
        <begin position="699"/>
        <end position="784"/>
    </location>
</feature>
<evidence type="ECO:0000256" key="4">
    <source>
        <dbReference type="SAM" id="MobiDB-lite"/>
    </source>
</evidence>
<gene>
    <name evidence="5" type="ORF">KI387_000974</name>
</gene>
<name>A0AA38LM23_TAXCH</name>
<feature type="compositionally biased region" description="Basic and acidic residues" evidence="4">
    <location>
        <begin position="718"/>
        <end position="738"/>
    </location>
</feature>
<dbReference type="InterPro" id="IPR005343">
    <property type="entry name" value="Noc2"/>
</dbReference>
<accession>A0AA38LM23</accession>
<evidence type="ECO:0000256" key="3">
    <source>
        <dbReference type="ARBA" id="ARBA00023242"/>
    </source>
</evidence>
<feature type="compositionally biased region" description="Basic and acidic residues" evidence="4">
    <location>
        <begin position="81"/>
        <end position="90"/>
    </location>
</feature>
<dbReference type="AlphaFoldDB" id="A0AA38LM23"/>
<keyword evidence="3" id="KW-0539">Nucleus</keyword>
<dbReference type="PANTHER" id="PTHR12687:SF4">
    <property type="entry name" value="NUCLEOLAR COMPLEX PROTEIN 2 HOMOLOG"/>
    <property type="match status" value="1"/>
</dbReference>
<feature type="compositionally biased region" description="Acidic residues" evidence="4">
    <location>
        <begin position="96"/>
        <end position="110"/>
    </location>
</feature>
<organism evidence="5 6">
    <name type="scientific">Taxus chinensis</name>
    <name type="common">Chinese yew</name>
    <name type="synonym">Taxus wallichiana var. chinensis</name>
    <dbReference type="NCBI Taxonomy" id="29808"/>
    <lineage>
        <taxon>Eukaryota</taxon>
        <taxon>Viridiplantae</taxon>
        <taxon>Streptophyta</taxon>
        <taxon>Embryophyta</taxon>
        <taxon>Tracheophyta</taxon>
        <taxon>Spermatophyta</taxon>
        <taxon>Pinopsida</taxon>
        <taxon>Pinidae</taxon>
        <taxon>Conifers II</taxon>
        <taxon>Cupressales</taxon>
        <taxon>Taxaceae</taxon>
        <taxon>Taxus</taxon>
    </lineage>
</organism>
<comment type="subcellular location">
    <subcellularLocation>
        <location evidence="1">Nucleus</location>
    </subcellularLocation>
</comment>
<protein>
    <recommendedName>
        <fullName evidence="7">Nucleolar complex protein 2 homolog</fullName>
    </recommendedName>
</protein>
<comment type="similarity">
    <text evidence="2">Belongs to the NOC2 family.</text>
</comment>
<dbReference type="GO" id="GO:0005654">
    <property type="term" value="C:nucleoplasm"/>
    <property type="evidence" value="ECO:0007669"/>
    <property type="project" value="TreeGrafter"/>
</dbReference>
<feature type="compositionally biased region" description="Acidic residues" evidence="4">
    <location>
        <begin position="751"/>
        <end position="778"/>
    </location>
</feature>
<evidence type="ECO:0000256" key="1">
    <source>
        <dbReference type="ARBA" id="ARBA00004123"/>
    </source>
</evidence>
<dbReference type="GO" id="GO:0042273">
    <property type="term" value="P:ribosomal large subunit biogenesis"/>
    <property type="evidence" value="ECO:0007669"/>
    <property type="project" value="TreeGrafter"/>
</dbReference>
<dbReference type="PANTHER" id="PTHR12687">
    <property type="entry name" value="NUCLEOLAR COMPLEX 2 AND RAD4-RELATED"/>
    <property type="match status" value="1"/>
</dbReference>
<feature type="compositionally biased region" description="Basic residues" evidence="4">
    <location>
        <begin position="1"/>
        <end position="16"/>
    </location>
</feature>
<reference evidence="5 6" key="1">
    <citation type="journal article" date="2021" name="Nat. Plants">
        <title>The Taxus genome provides insights into paclitaxel biosynthesis.</title>
        <authorList>
            <person name="Xiong X."/>
            <person name="Gou J."/>
            <person name="Liao Q."/>
            <person name="Li Y."/>
            <person name="Zhou Q."/>
            <person name="Bi G."/>
            <person name="Li C."/>
            <person name="Du R."/>
            <person name="Wang X."/>
            <person name="Sun T."/>
            <person name="Guo L."/>
            <person name="Liang H."/>
            <person name="Lu P."/>
            <person name="Wu Y."/>
            <person name="Zhang Z."/>
            <person name="Ro D.K."/>
            <person name="Shang Y."/>
            <person name="Huang S."/>
            <person name="Yan J."/>
        </authorList>
    </citation>
    <scope>NUCLEOTIDE SEQUENCE [LARGE SCALE GENOMIC DNA]</scope>
    <source>
        <strain evidence="5">Ta-2019</strain>
    </source>
</reference>
<dbReference type="Pfam" id="PF03715">
    <property type="entry name" value="Noc2"/>
    <property type="match status" value="1"/>
</dbReference>
<feature type="region of interest" description="Disordered" evidence="4">
    <location>
        <begin position="1"/>
        <end position="34"/>
    </location>
</feature>
<dbReference type="EMBL" id="JAHRHJ020000001">
    <property type="protein sequence ID" value="KAH9328866.1"/>
    <property type="molecule type" value="Genomic_DNA"/>
</dbReference>
<evidence type="ECO:0008006" key="7">
    <source>
        <dbReference type="Google" id="ProtNLM"/>
    </source>
</evidence>
<dbReference type="GO" id="GO:0030690">
    <property type="term" value="C:Noc1p-Noc2p complex"/>
    <property type="evidence" value="ECO:0007669"/>
    <property type="project" value="TreeGrafter"/>
</dbReference>
<sequence length="784" mass="89030">MESKNKLKPKNNAFKRKQTDTRASLVGGKQGTVTIKSKDARRKVLKKKLGKMDVDELMEGNFMDNNTRTVDEELGSSNGDMHSKDEKDYIDITPDGLDEDDSEDKEEDDNALPGQNKKLLSESEKHKRQLERLKEKDPEFFEFLKDHDKELLQFSDEDNDGNEEDDNSENEELAVPGEEQISDRKDSKHPERKVITTAIVDGWCKSIMEDQSLGALRSLMRAFRTACHYGDSGTDDSGPNLSVMTSNVFNKIMVFVLTEVDGIFRKLLGISSSGGKKGTILELKDTRRWMKFGSLVKSYLSNALHVLNQMTDNQMISFTIRRLRSSIIFLAVFPTLLRKYVKAALHFWGSGEGALSLVSFLFIRDMAVRLGSDCLEACLKGIYKVYVANCKFVNSAKLQQIQFLGNCVVELYGVDLASAYQHAFVFIRQLAMILRNAITMKTKEAFKQVYCWKFISCLELWVKVLCRYTGKGDLQPLAYPIAQIICGVARLVPTARYFPLRVQCTKMLNRLASATETFIHVSSLLLDMLEFKELNMPPTGGVGKAVDFSTILKVPKSTLKTRAFQEECIYSVLEQIAEHLTQWSYSVSFPELAFIPLVRLRQFNKCTKVDRFRRQVKQLIEQVDRNIEYIGRKRVEITFAPKDQASVSTFLQPEKEAGTSPLSQYLVTVRQRSEQRKANLRESRVNVVDNKNMHLANDISRASDESDHDDIEDGSEVFSKDWLPEKKSNKDIASDSKVSHKSQLNDATANGEDDIVETLEFSSDENEDDDNVYEDDSALEDHGN</sequence>
<dbReference type="OMA" id="GCLRYYL"/>
<dbReference type="GO" id="GO:0030691">
    <property type="term" value="C:Noc2p-Noc3p complex"/>
    <property type="evidence" value="ECO:0007669"/>
    <property type="project" value="TreeGrafter"/>
</dbReference>
<evidence type="ECO:0000313" key="5">
    <source>
        <dbReference type="EMBL" id="KAH9328866.1"/>
    </source>
</evidence>
<proteinExistence type="inferred from homology"/>
<dbReference type="Proteomes" id="UP000824469">
    <property type="component" value="Unassembled WGS sequence"/>
</dbReference>
<feature type="compositionally biased region" description="Acidic residues" evidence="4">
    <location>
        <begin position="155"/>
        <end position="172"/>
    </location>
</feature>
<evidence type="ECO:0000313" key="6">
    <source>
        <dbReference type="Proteomes" id="UP000824469"/>
    </source>
</evidence>
<evidence type="ECO:0000256" key="2">
    <source>
        <dbReference type="ARBA" id="ARBA00005907"/>
    </source>
</evidence>
<dbReference type="GO" id="GO:0005730">
    <property type="term" value="C:nucleolus"/>
    <property type="evidence" value="ECO:0007669"/>
    <property type="project" value="TreeGrafter"/>
</dbReference>
<comment type="caution">
    <text evidence="5">The sequence shown here is derived from an EMBL/GenBank/DDBJ whole genome shotgun (WGS) entry which is preliminary data.</text>
</comment>
<feature type="region of interest" description="Disordered" evidence="4">
    <location>
        <begin position="155"/>
        <end position="190"/>
    </location>
</feature>
<feature type="compositionally biased region" description="Basic and acidic residues" evidence="4">
    <location>
        <begin position="181"/>
        <end position="190"/>
    </location>
</feature>